<protein>
    <submittedName>
        <fullName evidence="1">Uncharacterized protein</fullName>
    </submittedName>
</protein>
<gene>
    <name evidence="1" type="ORF">LEP1GSC036_3996</name>
</gene>
<dbReference type="AlphaFoldDB" id="A0A828Z7F0"/>
<name>A0A828Z7F0_9LEPT</name>
<evidence type="ECO:0000313" key="1">
    <source>
        <dbReference type="EMBL" id="EKR66368.1"/>
    </source>
</evidence>
<reference evidence="1 2" key="1">
    <citation type="submission" date="2012-10" db="EMBL/GenBank/DDBJ databases">
        <authorList>
            <person name="Harkins D.M."/>
            <person name="Durkin A.S."/>
            <person name="Brinkac L.M."/>
            <person name="Haft D.H."/>
            <person name="Selengut J.D."/>
            <person name="Sanka R."/>
            <person name="DePew J."/>
            <person name="Purushe J."/>
            <person name="Whelen A.C."/>
            <person name="Vinetz J.M."/>
            <person name="Sutton G.G."/>
            <person name="Nierman W.C."/>
            <person name="Fouts D.E."/>
        </authorList>
    </citation>
    <scope>NUCLEOTIDE SEQUENCE [LARGE SCALE GENOMIC DNA]</scope>
    <source>
        <strain evidence="1 2">2006001853</strain>
    </source>
</reference>
<dbReference type="EMBL" id="AFLV02000005">
    <property type="protein sequence ID" value="EKR66368.1"/>
    <property type="molecule type" value="Genomic_DNA"/>
</dbReference>
<comment type="caution">
    <text evidence="1">The sequence shown here is derived from an EMBL/GenBank/DDBJ whole genome shotgun (WGS) entry which is preliminary data.</text>
</comment>
<organism evidence="1 2">
    <name type="scientific">Leptospira weilii str. 2006001853</name>
    <dbReference type="NCBI Taxonomy" id="1001589"/>
    <lineage>
        <taxon>Bacteria</taxon>
        <taxon>Pseudomonadati</taxon>
        <taxon>Spirochaetota</taxon>
        <taxon>Spirochaetia</taxon>
        <taxon>Leptospirales</taxon>
        <taxon>Leptospiraceae</taxon>
        <taxon>Leptospira</taxon>
    </lineage>
</organism>
<evidence type="ECO:0000313" key="2">
    <source>
        <dbReference type="Proteomes" id="UP000001338"/>
    </source>
</evidence>
<sequence>MIPDSFLKRRKKDFGSFFGNHRISVQWYDICTKNADALMRELTINTRRLTGE</sequence>
<proteinExistence type="predicted"/>
<accession>A0A828Z7F0</accession>
<dbReference type="Proteomes" id="UP000001338">
    <property type="component" value="Unassembled WGS sequence"/>
</dbReference>